<evidence type="ECO:0000313" key="1">
    <source>
        <dbReference type="EMBL" id="GIL73214.1"/>
    </source>
</evidence>
<dbReference type="OrthoDB" id="10462538at2759"/>
<organism evidence="1 2">
    <name type="scientific">Volvox reticuliferus</name>
    <dbReference type="NCBI Taxonomy" id="1737510"/>
    <lineage>
        <taxon>Eukaryota</taxon>
        <taxon>Viridiplantae</taxon>
        <taxon>Chlorophyta</taxon>
        <taxon>core chlorophytes</taxon>
        <taxon>Chlorophyceae</taxon>
        <taxon>CS clade</taxon>
        <taxon>Chlamydomonadales</taxon>
        <taxon>Volvocaceae</taxon>
        <taxon>Volvox</taxon>
    </lineage>
</organism>
<evidence type="ECO:0000313" key="2">
    <source>
        <dbReference type="Proteomes" id="UP000747110"/>
    </source>
</evidence>
<sequence length="115" mass="12211">LDSTLTPFQPSGCDEDAAVSSRRASCVSHSRAALVEGPGMTKLRSVCFKAVAMGIVLDLSLDGHVPAAAVMAENETFHRAARLDVAKAVANTSGANEVWPWYSARVERPGVPVRF</sequence>
<protein>
    <submittedName>
        <fullName evidence="1">Uncharacterized protein</fullName>
    </submittedName>
</protein>
<name>A0A8J4C0J0_9CHLO</name>
<gene>
    <name evidence="1" type="ORF">Vretifemale_3223</name>
</gene>
<feature type="non-terminal residue" evidence="1">
    <location>
        <position position="1"/>
    </location>
</feature>
<proteinExistence type="predicted"/>
<accession>A0A8J4C0J0</accession>
<comment type="caution">
    <text evidence="1">The sequence shown here is derived from an EMBL/GenBank/DDBJ whole genome shotgun (WGS) entry which is preliminary data.</text>
</comment>
<dbReference type="Proteomes" id="UP000747110">
    <property type="component" value="Unassembled WGS sequence"/>
</dbReference>
<dbReference type="EMBL" id="BNCP01000004">
    <property type="protein sequence ID" value="GIL73214.1"/>
    <property type="molecule type" value="Genomic_DNA"/>
</dbReference>
<dbReference type="AlphaFoldDB" id="A0A8J4C0J0"/>
<keyword evidence="2" id="KW-1185">Reference proteome</keyword>
<reference evidence="1" key="1">
    <citation type="journal article" date="2021" name="Proc. Natl. Acad. Sci. U.S.A.">
        <title>Three genomes in the algal genus Volvox reveal the fate of a haploid sex-determining region after a transition to homothallism.</title>
        <authorList>
            <person name="Yamamoto K."/>
            <person name="Hamaji T."/>
            <person name="Kawai-Toyooka H."/>
            <person name="Matsuzaki R."/>
            <person name="Takahashi F."/>
            <person name="Nishimura Y."/>
            <person name="Kawachi M."/>
            <person name="Noguchi H."/>
            <person name="Minakuchi Y."/>
            <person name="Umen J.G."/>
            <person name="Toyoda A."/>
            <person name="Nozaki H."/>
        </authorList>
    </citation>
    <scope>NUCLEOTIDE SEQUENCE</scope>
    <source>
        <strain evidence="1">NIES-3786</strain>
    </source>
</reference>